<gene>
    <name evidence="1" type="primary">moaE</name>
    <name evidence="1" type="ORF">HRbin17_01428</name>
</gene>
<accession>A0A2H5XCJ5</accession>
<dbReference type="PANTHER" id="PTHR23404">
    <property type="entry name" value="MOLYBDOPTERIN SYNTHASE RELATED"/>
    <property type="match status" value="1"/>
</dbReference>
<dbReference type="Gene3D" id="3.90.1170.40">
    <property type="entry name" value="Molybdopterin biosynthesis MoaE subunit"/>
    <property type="match status" value="1"/>
</dbReference>
<evidence type="ECO:0000313" key="1">
    <source>
        <dbReference type="EMBL" id="GBC98909.1"/>
    </source>
</evidence>
<dbReference type="EMBL" id="BEHT01000017">
    <property type="protein sequence ID" value="GBC98909.1"/>
    <property type="molecule type" value="Genomic_DNA"/>
</dbReference>
<dbReference type="InterPro" id="IPR003749">
    <property type="entry name" value="ThiS/MoaD-like"/>
</dbReference>
<proteinExistence type="predicted"/>
<dbReference type="Pfam" id="PF02597">
    <property type="entry name" value="ThiS"/>
    <property type="match status" value="1"/>
</dbReference>
<dbReference type="Pfam" id="PF02391">
    <property type="entry name" value="MoaE"/>
    <property type="match status" value="1"/>
</dbReference>
<dbReference type="EC" id="2.8.1.12" evidence="1"/>
<dbReference type="SUPFAM" id="SSF54690">
    <property type="entry name" value="Molybdopterin synthase subunit MoaE"/>
    <property type="match status" value="1"/>
</dbReference>
<dbReference type="InterPro" id="IPR036563">
    <property type="entry name" value="MoaE_sf"/>
</dbReference>
<dbReference type="SUPFAM" id="SSF54285">
    <property type="entry name" value="MoaD/ThiS"/>
    <property type="match status" value="1"/>
</dbReference>
<sequence length="230" mass="24993">MAPQVQVHVQFFGPTKDLTGCERVTTVLPATTSVATVMATLAERFPSLQELLPHCRLALNGRYVEGALQLRDGDHLALIPPVSGGSVTASPFVAVTDQPINVPALLHMVETSEAGAVVTFLGAVRRHSHGKTVTAVTYEAFVPMAEQELQRIGEEMQQRWQLSRVALVHRVGTLSVGEVSVAIVVAAPHRADAFDAARYAIERIKEIVPIWKREHFADGSSQWVTPLAHP</sequence>
<dbReference type="InterPro" id="IPR003448">
    <property type="entry name" value="Mopterin_biosynth_MoaE"/>
</dbReference>
<comment type="caution">
    <text evidence="1">The sequence shown here is derived from an EMBL/GenBank/DDBJ whole genome shotgun (WGS) entry which is preliminary data.</text>
</comment>
<dbReference type="Gene3D" id="3.10.20.30">
    <property type="match status" value="1"/>
</dbReference>
<dbReference type="CDD" id="cd00754">
    <property type="entry name" value="Ubl_MoaD"/>
    <property type="match status" value="1"/>
</dbReference>
<name>A0A2H5XCJ5_9BACT</name>
<evidence type="ECO:0000313" key="2">
    <source>
        <dbReference type="Proteomes" id="UP000236173"/>
    </source>
</evidence>
<dbReference type="GO" id="GO:0030366">
    <property type="term" value="F:molybdopterin synthase activity"/>
    <property type="evidence" value="ECO:0007669"/>
    <property type="project" value="UniProtKB-EC"/>
</dbReference>
<dbReference type="GO" id="GO:0006777">
    <property type="term" value="P:Mo-molybdopterin cofactor biosynthetic process"/>
    <property type="evidence" value="ECO:0007669"/>
    <property type="project" value="InterPro"/>
</dbReference>
<dbReference type="InterPro" id="IPR016155">
    <property type="entry name" value="Mopterin_synth/thiamin_S_b"/>
</dbReference>
<dbReference type="CDD" id="cd00756">
    <property type="entry name" value="MoaE"/>
    <property type="match status" value="1"/>
</dbReference>
<protein>
    <submittedName>
        <fullName evidence="1">Molybdopterin synthase catalytic subunit</fullName>
        <ecNumber evidence="1">2.8.1.12</ecNumber>
    </submittedName>
</protein>
<reference evidence="2" key="1">
    <citation type="submission" date="2017-09" db="EMBL/GenBank/DDBJ databases">
        <title>Metaegenomics of thermophilic ammonia-oxidizing enrichment culture.</title>
        <authorList>
            <person name="Kato S."/>
            <person name="Suzuki K."/>
        </authorList>
    </citation>
    <scope>NUCLEOTIDE SEQUENCE [LARGE SCALE GENOMIC DNA]</scope>
</reference>
<keyword evidence="1" id="KW-0808">Transferase</keyword>
<dbReference type="Proteomes" id="UP000236173">
    <property type="component" value="Unassembled WGS sequence"/>
</dbReference>
<dbReference type="InterPro" id="IPR012675">
    <property type="entry name" value="Beta-grasp_dom_sf"/>
</dbReference>
<organism evidence="1 2">
    <name type="scientific">Candidatus Fervidibacter japonicus</name>
    <dbReference type="NCBI Taxonomy" id="2035412"/>
    <lineage>
        <taxon>Bacteria</taxon>
        <taxon>Candidatus Fervidibacterota</taxon>
        <taxon>Candidatus Fervidibacter</taxon>
    </lineage>
</organism>
<dbReference type="AlphaFoldDB" id="A0A2H5XCJ5"/>